<dbReference type="EMBL" id="CVQI01034162">
    <property type="protein sequence ID" value="CRK44629.1"/>
    <property type="molecule type" value="Genomic_DNA"/>
</dbReference>
<evidence type="ECO:0000313" key="1">
    <source>
        <dbReference type="EMBL" id="CRK44629.1"/>
    </source>
</evidence>
<sequence length="208" mass="22661">MLFISSLDMTRHLDIVQDAGNDIHGFMKSIQALAMQVVCYSADMETAGREDLLRLPIPRLPKPARELSDLFRHETMKRGFRIDHSVYHGPRIVWLQSGGLSARVDRISIFVVLQAPKSGGSEVDCVTGAVDGEAFAAPQSPSPKVFIRSPIGGSLFVKSTLDCQVGDIVVLEGGETILMRPKEDATGGEGICMLSTLHLTSPQMPEQE</sequence>
<reference evidence="2" key="1">
    <citation type="submission" date="2015-05" db="EMBL/GenBank/DDBJ databases">
        <authorList>
            <person name="Fogelqvist Johan"/>
        </authorList>
    </citation>
    <scope>NUCLEOTIDE SEQUENCE [LARGE SCALE GENOMIC DNA]</scope>
</reference>
<dbReference type="Proteomes" id="UP000045706">
    <property type="component" value="Unassembled WGS sequence"/>
</dbReference>
<evidence type="ECO:0000313" key="2">
    <source>
        <dbReference type="Proteomes" id="UP000045706"/>
    </source>
</evidence>
<accession>A0A0G4NE12</accession>
<dbReference type="AlphaFoldDB" id="A0A0G4NE12"/>
<name>A0A0G4NE12_VERLO</name>
<proteinExistence type="predicted"/>
<organism evidence="1 2">
    <name type="scientific">Verticillium longisporum</name>
    <name type="common">Verticillium dahliae var. longisporum</name>
    <dbReference type="NCBI Taxonomy" id="100787"/>
    <lineage>
        <taxon>Eukaryota</taxon>
        <taxon>Fungi</taxon>
        <taxon>Dikarya</taxon>
        <taxon>Ascomycota</taxon>
        <taxon>Pezizomycotina</taxon>
        <taxon>Sordariomycetes</taxon>
        <taxon>Hypocreomycetidae</taxon>
        <taxon>Glomerellales</taxon>
        <taxon>Plectosphaerellaceae</taxon>
        <taxon>Verticillium</taxon>
    </lineage>
</organism>
<protein>
    <submittedName>
        <fullName evidence="1">Uncharacterized protein</fullName>
    </submittedName>
</protein>
<gene>
    <name evidence="1" type="ORF">BN1723_006222</name>
</gene>